<feature type="region of interest" description="Disordered" evidence="8">
    <location>
        <begin position="419"/>
        <end position="444"/>
    </location>
</feature>
<evidence type="ECO:0000259" key="9">
    <source>
        <dbReference type="Pfam" id="PF00432"/>
    </source>
</evidence>
<reference evidence="10 11" key="1">
    <citation type="journal article" date="2020" name="Microbiol. Resour. Announc.">
        <title>Draft Genome Sequence of a Cladosporium Species Isolated from the Mesophotic Ascidian Didemnum maculosum.</title>
        <authorList>
            <person name="Gioti A."/>
            <person name="Siaperas R."/>
            <person name="Nikolaivits E."/>
            <person name="Le Goff G."/>
            <person name="Ouazzani J."/>
            <person name="Kotoulas G."/>
            <person name="Topakas E."/>
        </authorList>
    </citation>
    <scope>NUCLEOTIDE SEQUENCE [LARGE SCALE GENOMIC DNA]</scope>
    <source>
        <strain evidence="10 11">TM138-S3</strain>
    </source>
</reference>
<comment type="cofactor">
    <cofactor evidence="1">
        <name>Zn(2+)</name>
        <dbReference type="ChEBI" id="CHEBI:29105"/>
    </cofactor>
</comment>
<feature type="domain" description="Prenyltransferase alpha-alpha toroid" evidence="9">
    <location>
        <begin position="97"/>
        <end position="423"/>
    </location>
</feature>
<sequence length="485" mass="53472">MSPKADDALDNLLMEKAKIVELSDSEEGGPPFPGSHLKRDVHPLPPWLTSPALNLFPEEYATASSDAFKKVRNECLPHLLGEDNQNLPLNKYGLPHLRREQHINFLHSTLGNLPAPYVALDAARPWLFYWGFSGLTVLGEDVMQYRQRLIETVRPMQNLQGGYGGGHGQFSHCAASYACVLSLAMVNGLEEVNRNTMWHWLGKIKQPNGGFRMAENAEMDIRGAYCAFIMITVLNLPLELPPSSPARHAGLKTFDDGLGEYIRSLQTYEGGIGATPGDEAHGAYAFLAMGCLSMIDAPNKIIPKYIDTSALLRWMACQQTQPEGGYAGRTNKLVDSCYSQWIGGTWALLQAAFGAGEQESSENVWNKQALVRYLLTCAQQPGKKGGMRDKPSAKPDGYHTTYALAGLSAAMNHYHYDTEAPTRSESGRLTSGFNWSGKSPTPEKMEKLGVEESDLVGYVHPVYVMPFKVVENFSTKFEKGGFGKE</sequence>
<gene>
    <name evidence="10" type="ORF">WHR41_02587</name>
</gene>
<dbReference type="GeneID" id="96004031"/>
<feature type="compositionally biased region" description="Polar residues" evidence="8">
    <location>
        <begin position="427"/>
        <end position="439"/>
    </location>
</feature>
<dbReference type="FunFam" id="1.50.10.20:FF:000014">
    <property type="entry name" value="Protein farnesyltransferase subunit beta"/>
    <property type="match status" value="1"/>
</dbReference>
<keyword evidence="4" id="KW-0808">Transferase</keyword>
<dbReference type="RefSeq" id="XP_069232029.1">
    <property type="nucleotide sequence ID" value="XM_069371193.1"/>
</dbReference>
<comment type="similarity">
    <text evidence="2">Belongs to the protein prenyltransferase subunit beta family.</text>
</comment>
<evidence type="ECO:0000313" key="10">
    <source>
        <dbReference type="EMBL" id="KAL1588924.1"/>
    </source>
</evidence>
<keyword evidence="11" id="KW-1185">Reference proteome</keyword>
<protein>
    <recommendedName>
        <fullName evidence="9">Prenyltransferase alpha-alpha toroid domain-containing protein</fullName>
    </recommendedName>
</protein>
<dbReference type="InterPro" id="IPR001330">
    <property type="entry name" value="Prenyltrans"/>
</dbReference>
<accession>A0AB34KV55</accession>
<dbReference type="AlphaFoldDB" id="A0AB34KV55"/>
<organism evidence="10 11">
    <name type="scientific">Cladosporium halotolerans</name>
    <dbReference type="NCBI Taxonomy" id="1052096"/>
    <lineage>
        <taxon>Eukaryota</taxon>
        <taxon>Fungi</taxon>
        <taxon>Dikarya</taxon>
        <taxon>Ascomycota</taxon>
        <taxon>Pezizomycotina</taxon>
        <taxon>Dothideomycetes</taxon>
        <taxon>Dothideomycetidae</taxon>
        <taxon>Cladosporiales</taxon>
        <taxon>Cladosporiaceae</taxon>
        <taxon>Cladosporium</taxon>
    </lineage>
</organism>
<dbReference type="PANTHER" id="PTHR11774">
    <property type="entry name" value="GERANYLGERANYL TRANSFERASE TYPE BETA SUBUNIT"/>
    <property type="match status" value="1"/>
</dbReference>
<keyword evidence="3" id="KW-0637">Prenyltransferase</keyword>
<dbReference type="GO" id="GO:0005965">
    <property type="term" value="C:protein farnesyltransferase complex"/>
    <property type="evidence" value="ECO:0007669"/>
    <property type="project" value="TreeGrafter"/>
</dbReference>
<dbReference type="Gene3D" id="1.50.10.20">
    <property type="match status" value="1"/>
</dbReference>
<evidence type="ECO:0000256" key="1">
    <source>
        <dbReference type="ARBA" id="ARBA00001947"/>
    </source>
</evidence>
<dbReference type="InterPro" id="IPR008930">
    <property type="entry name" value="Terpenoid_cyclase/PrenylTrfase"/>
</dbReference>
<keyword evidence="6" id="KW-0677">Repeat</keyword>
<evidence type="ECO:0000313" key="11">
    <source>
        <dbReference type="Proteomes" id="UP000803884"/>
    </source>
</evidence>
<comment type="caution">
    <text evidence="10">The sequence shown here is derived from an EMBL/GenBank/DDBJ whole genome shotgun (WGS) entry which is preliminary data.</text>
</comment>
<keyword evidence="7" id="KW-0862">Zinc</keyword>
<proteinExistence type="inferred from homology"/>
<dbReference type="GO" id="GO:0004660">
    <property type="term" value="F:protein farnesyltransferase activity"/>
    <property type="evidence" value="ECO:0007669"/>
    <property type="project" value="TreeGrafter"/>
</dbReference>
<name>A0AB34KV55_9PEZI</name>
<dbReference type="GO" id="GO:0046872">
    <property type="term" value="F:metal ion binding"/>
    <property type="evidence" value="ECO:0007669"/>
    <property type="project" value="UniProtKB-KW"/>
</dbReference>
<keyword evidence="5" id="KW-0479">Metal-binding</keyword>
<evidence type="ECO:0000256" key="5">
    <source>
        <dbReference type="ARBA" id="ARBA00022723"/>
    </source>
</evidence>
<dbReference type="EMBL" id="JAAQHG020000006">
    <property type="protein sequence ID" value="KAL1588924.1"/>
    <property type="molecule type" value="Genomic_DNA"/>
</dbReference>
<evidence type="ECO:0000256" key="4">
    <source>
        <dbReference type="ARBA" id="ARBA00022679"/>
    </source>
</evidence>
<evidence type="ECO:0000256" key="7">
    <source>
        <dbReference type="ARBA" id="ARBA00022833"/>
    </source>
</evidence>
<dbReference type="Pfam" id="PF00432">
    <property type="entry name" value="Prenyltrans"/>
    <property type="match status" value="1"/>
</dbReference>
<dbReference type="PANTHER" id="PTHR11774:SF6">
    <property type="entry name" value="PROTEIN FARNESYLTRANSFERASE SUBUNIT BETA"/>
    <property type="match status" value="1"/>
</dbReference>
<dbReference type="SUPFAM" id="SSF48239">
    <property type="entry name" value="Terpenoid cyclases/Protein prenyltransferases"/>
    <property type="match status" value="1"/>
</dbReference>
<evidence type="ECO:0000256" key="8">
    <source>
        <dbReference type="SAM" id="MobiDB-lite"/>
    </source>
</evidence>
<dbReference type="InterPro" id="IPR045089">
    <property type="entry name" value="PGGT1B-like"/>
</dbReference>
<evidence type="ECO:0000256" key="2">
    <source>
        <dbReference type="ARBA" id="ARBA00010497"/>
    </source>
</evidence>
<evidence type="ECO:0000256" key="3">
    <source>
        <dbReference type="ARBA" id="ARBA00022602"/>
    </source>
</evidence>
<dbReference type="Proteomes" id="UP000803884">
    <property type="component" value="Unassembled WGS sequence"/>
</dbReference>
<evidence type="ECO:0000256" key="6">
    <source>
        <dbReference type="ARBA" id="ARBA00022737"/>
    </source>
</evidence>